<organism evidence="9 10">
    <name type="scientific">Hymenobacter caeli</name>
    <dbReference type="NCBI Taxonomy" id="2735894"/>
    <lineage>
        <taxon>Bacteria</taxon>
        <taxon>Pseudomonadati</taxon>
        <taxon>Bacteroidota</taxon>
        <taxon>Cytophagia</taxon>
        <taxon>Cytophagales</taxon>
        <taxon>Hymenobacteraceae</taxon>
        <taxon>Hymenobacter</taxon>
    </lineage>
</organism>
<evidence type="ECO:0000259" key="8">
    <source>
        <dbReference type="Pfam" id="PF02397"/>
    </source>
</evidence>
<sequence length="224" mass="25444">MEYNLTLPNPRGSISASGEYRNQSSEAQAVSAKRVFDIVFALLVVVFLLSWLIPLVALLIKLESKGPAFFKQLRTGKDNQPFYCFKFRSMRVNAEANHRQASKGDARITRVGSFIRKTNIDELPQFINVLRGEMSIVGPRPHMLKHTEEYSQVVNGFMERHTVTPGITGLAQVRGFRGETKETIAMAKRVKIDIWYIKNWSFLLDLKIVVMTVIQAIKGHDNAF</sequence>
<keyword evidence="10" id="KW-1185">Reference proteome</keyword>
<reference evidence="9 10" key="1">
    <citation type="submission" date="2020-05" db="EMBL/GenBank/DDBJ databases">
        <title>Genomic Encyclopedia of Type Strains, Phase IV (KMG-V): Genome sequencing to study the core and pangenomes of soil and plant-associated prokaryotes.</title>
        <authorList>
            <person name="Whitman W."/>
        </authorList>
    </citation>
    <scope>NUCLEOTIDE SEQUENCE [LARGE SCALE GENOMIC DNA]</scope>
    <source>
        <strain evidence="9 10">9A</strain>
    </source>
</reference>
<evidence type="ECO:0000313" key="9">
    <source>
        <dbReference type="EMBL" id="NRT18676.1"/>
    </source>
</evidence>
<protein>
    <submittedName>
        <fullName evidence="9">Colanic acid biosynthesis UDP-glucose lipid carrier transferase</fullName>
    </submittedName>
</protein>
<dbReference type="PANTHER" id="PTHR30576">
    <property type="entry name" value="COLANIC BIOSYNTHESIS UDP-GLUCOSE LIPID CARRIER TRANSFERASE"/>
    <property type="match status" value="1"/>
</dbReference>
<dbReference type="Proteomes" id="UP000779507">
    <property type="component" value="Unassembled WGS sequence"/>
</dbReference>
<proteinExistence type="inferred from homology"/>
<keyword evidence="5 7" id="KW-1133">Transmembrane helix</keyword>
<keyword evidence="3 9" id="KW-0808">Transferase</keyword>
<feature type="domain" description="Bacterial sugar transferase" evidence="8">
    <location>
        <begin position="33"/>
        <end position="217"/>
    </location>
</feature>
<comment type="caution">
    <text evidence="9">The sequence shown here is derived from an EMBL/GenBank/DDBJ whole genome shotgun (WGS) entry which is preliminary data.</text>
</comment>
<evidence type="ECO:0000256" key="7">
    <source>
        <dbReference type="SAM" id="Phobius"/>
    </source>
</evidence>
<dbReference type="Pfam" id="PF02397">
    <property type="entry name" value="Bac_transf"/>
    <property type="match status" value="1"/>
</dbReference>
<gene>
    <name evidence="9" type="ORF">HNP98_001497</name>
</gene>
<evidence type="ECO:0000256" key="3">
    <source>
        <dbReference type="ARBA" id="ARBA00022679"/>
    </source>
</evidence>
<evidence type="ECO:0000256" key="4">
    <source>
        <dbReference type="ARBA" id="ARBA00022692"/>
    </source>
</evidence>
<dbReference type="RefSeq" id="WP_173809418.1">
    <property type="nucleotide sequence ID" value="NZ_JABSNP010000005.1"/>
</dbReference>
<evidence type="ECO:0000313" key="10">
    <source>
        <dbReference type="Proteomes" id="UP000779507"/>
    </source>
</evidence>
<evidence type="ECO:0000256" key="2">
    <source>
        <dbReference type="ARBA" id="ARBA00006464"/>
    </source>
</evidence>
<dbReference type="EMBL" id="JABSNP010000005">
    <property type="protein sequence ID" value="NRT18676.1"/>
    <property type="molecule type" value="Genomic_DNA"/>
</dbReference>
<keyword evidence="4 7" id="KW-0812">Transmembrane</keyword>
<dbReference type="NCBIfam" id="TIGR03025">
    <property type="entry name" value="EPS_sugtrans"/>
    <property type="match status" value="1"/>
</dbReference>
<dbReference type="InterPro" id="IPR003362">
    <property type="entry name" value="Bact_transf"/>
</dbReference>
<name>A0ABX2FND0_9BACT</name>
<dbReference type="GO" id="GO:0016740">
    <property type="term" value="F:transferase activity"/>
    <property type="evidence" value="ECO:0007669"/>
    <property type="project" value="UniProtKB-KW"/>
</dbReference>
<comment type="similarity">
    <text evidence="2">Belongs to the bacterial sugar transferase family.</text>
</comment>
<accession>A0ABX2FND0</accession>
<feature type="transmembrane region" description="Helical" evidence="7">
    <location>
        <begin position="38"/>
        <end position="60"/>
    </location>
</feature>
<comment type="subcellular location">
    <subcellularLocation>
        <location evidence="1">Membrane</location>
        <topology evidence="1">Multi-pass membrane protein</topology>
    </subcellularLocation>
</comment>
<dbReference type="PANTHER" id="PTHR30576:SF0">
    <property type="entry name" value="UNDECAPRENYL-PHOSPHATE N-ACETYLGALACTOSAMINYL 1-PHOSPHATE TRANSFERASE-RELATED"/>
    <property type="match status" value="1"/>
</dbReference>
<dbReference type="InterPro" id="IPR017475">
    <property type="entry name" value="EPS_sugar_tfrase"/>
</dbReference>
<evidence type="ECO:0000256" key="6">
    <source>
        <dbReference type="ARBA" id="ARBA00023136"/>
    </source>
</evidence>
<evidence type="ECO:0000256" key="1">
    <source>
        <dbReference type="ARBA" id="ARBA00004141"/>
    </source>
</evidence>
<evidence type="ECO:0000256" key="5">
    <source>
        <dbReference type="ARBA" id="ARBA00022989"/>
    </source>
</evidence>
<keyword evidence="6 7" id="KW-0472">Membrane</keyword>